<keyword evidence="2" id="KW-1185">Reference proteome</keyword>
<gene>
    <name evidence="1" type="ORF">H2O64_05395</name>
</gene>
<dbReference type="RefSeq" id="WP_187561135.1">
    <property type="nucleotide sequence ID" value="NZ_JACGWS010000002.1"/>
</dbReference>
<sequence length="51" mass="5645">MKNKKIKKTLNLKKTKVLKFYQTETLLGGLANSGCTCPTEEEPVKPAPAPR</sequence>
<evidence type="ECO:0000313" key="2">
    <source>
        <dbReference type="Proteomes" id="UP000619238"/>
    </source>
</evidence>
<name>A0ABR7Q6C4_9FLAO</name>
<reference evidence="1 2" key="1">
    <citation type="submission" date="2020-07" db="EMBL/GenBank/DDBJ databases">
        <title>Description of Kordia aestuariivivens sp. nov., isolated from a tidal flat.</title>
        <authorList>
            <person name="Park S."/>
            <person name="Yoon J.-H."/>
        </authorList>
    </citation>
    <scope>NUCLEOTIDE SEQUENCE [LARGE SCALE GENOMIC DNA]</scope>
    <source>
        <strain evidence="1 2">YSTF-M3</strain>
    </source>
</reference>
<accession>A0ABR7Q6C4</accession>
<dbReference type="EMBL" id="JACGWS010000002">
    <property type="protein sequence ID" value="MBC8754095.1"/>
    <property type="molecule type" value="Genomic_DNA"/>
</dbReference>
<evidence type="ECO:0008006" key="3">
    <source>
        <dbReference type="Google" id="ProtNLM"/>
    </source>
</evidence>
<evidence type="ECO:0000313" key="1">
    <source>
        <dbReference type="EMBL" id="MBC8754095.1"/>
    </source>
</evidence>
<dbReference type="Proteomes" id="UP000619238">
    <property type="component" value="Unassembled WGS sequence"/>
</dbReference>
<protein>
    <recommendedName>
        <fullName evidence="3">Bacteriocin</fullName>
    </recommendedName>
</protein>
<comment type="caution">
    <text evidence="1">The sequence shown here is derived from an EMBL/GenBank/DDBJ whole genome shotgun (WGS) entry which is preliminary data.</text>
</comment>
<organism evidence="1 2">
    <name type="scientific">Kordia aestuariivivens</name>
    <dbReference type="NCBI Taxonomy" id="2759037"/>
    <lineage>
        <taxon>Bacteria</taxon>
        <taxon>Pseudomonadati</taxon>
        <taxon>Bacteroidota</taxon>
        <taxon>Flavobacteriia</taxon>
        <taxon>Flavobacteriales</taxon>
        <taxon>Flavobacteriaceae</taxon>
        <taxon>Kordia</taxon>
    </lineage>
</organism>
<proteinExistence type="predicted"/>